<evidence type="ECO:0000256" key="1">
    <source>
        <dbReference type="SAM" id="MobiDB-lite"/>
    </source>
</evidence>
<proteinExistence type="predicted"/>
<dbReference type="AlphaFoldDB" id="A0A0S4IN96"/>
<evidence type="ECO:0000313" key="2">
    <source>
        <dbReference type="EMBL" id="CUF63702.1"/>
    </source>
</evidence>
<sequence>MIDQQNSMQNRHPILFPSRFNEIRDEDWTEDVWNLAEAAVLVKFPEGRDRASLQSIIRNVRDASTFKPDFERRFHAIPVQSLSPADYFKHCIEKRMRSNVINVRSTTLTSQFVASTTTAAMYNNRRIFTDREESSLWTMEPLGATVVPEQSNKRVLLPSEVGFKKLYVVSGESGIGKTTYGTMTAELGICLTPIDFVDSLDLELLSVDDRNECVRSSVRRALTTILKGLFVDKYDGLRGKDPVTISLMMDEFGNYPAFVRGLCAVQDDVRKCLGEIIPFDVKIKMVVIGTGTDIKSDGIGSMPDTYVALRMPRATPMATVMKTAFMRRYGHRAATLVSALESHGQAQHLICNPRFAACLFRRMVHFCGPTKTLDDPALFVSEGDALSCLDMHLIVSARDYKLLGGMEALNKAAVARCYKVALELLLRDVHDTTKLTGEERAVLTSQGVLTDCSAWVPLSFLEDNLDFVAITGHEHDVKDEHGKVVAKVLAAPRTGRYEMSMAQQLLFRMAYGYHVLETAVSWQRYEVMIAEQVTMLLSGLEGRPLRDLLGRLGTARSAGAVVPTTKASPTTSNQNNEESVDVVEEADAIPTVIDTALDTELDFDTVTTVHSPKRIESTTFCEEFAALCQACVPNGAKRTAVVIVNGTGAQYADVIVVIPGVAVILVQCKFSSNESRLDMGAEAEKLRHEIDALNGFADVPSGACFHVLATTKKPDENVDLCGIYVLDTSSPTSLAPLFTPIPHRAVPAKKEYKIVRSMKATRLGKRARQE</sequence>
<protein>
    <submittedName>
        <fullName evidence="2">Uncharacterized protein</fullName>
    </submittedName>
</protein>
<feature type="region of interest" description="Disordered" evidence="1">
    <location>
        <begin position="560"/>
        <end position="580"/>
    </location>
</feature>
<dbReference type="EMBL" id="CYKH01000373">
    <property type="protein sequence ID" value="CUF63702.1"/>
    <property type="molecule type" value="Genomic_DNA"/>
</dbReference>
<keyword evidence="3" id="KW-1185">Reference proteome</keyword>
<name>A0A0S4IN96_BODSA</name>
<gene>
    <name evidence="2" type="ORF">BSAL_64300</name>
</gene>
<evidence type="ECO:0000313" key="3">
    <source>
        <dbReference type="Proteomes" id="UP000051952"/>
    </source>
</evidence>
<reference evidence="3" key="1">
    <citation type="submission" date="2015-09" db="EMBL/GenBank/DDBJ databases">
        <authorList>
            <consortium name="Pathogen Informatics"/>
        </authorList>
    </citation>
    <scope>NUCLEOTIDE SEQUENCE [LARGE SCALE GENOMIC DNA]</scope>
    <source>
        <strain evidence="3">Lake Konstanz</strain>
    </source>
</reference>
<dbReference type="VEuPathDB" id="TriTrypDB:BSAL_64300"/>
<organism evidence="2 3">
    <name type="scientific">Bodo saltans</name>
    <name type="common">Flagellated protozoan</name>
    <dbReference type="NCBI Taxonomy" id="75058"/>
    <lineage>
        <taxon>Eukaryota</taxon>
        <taxon>Discoba</taxon>
        <taxon>Euglenozoa</taxon>
        <taxon>Kinetoplastea</taxon>
        <taxon>Metakinetoplastina</taxon>
        <taxon>Eubodonida</taxon>
        <taxon>Bodonidae</taxon>
        <taxon>Bodo</taxon>
    </lineage>
</organism>
<dbReference type="Proteomes" id="UP000051952">
    <property type="component" value="Unassembled WGS sequence"/>
</dbReference>
<accession>A0A0S4IN96</accession>